<name>A0AAV5H0M8_9BASI</name>
<sequence>MDDVGELPFPYEYEPEHKGPRVPGTAPRERADALLNAGLPATDKELEGQISEVKQLISKMRGSNFVHRLQHKIDDLRAAQKADLSTARAVEGVLRLDVLKAAPQTLVRARNEGKALLDRDVQYRRRELAEAWQRIDQRIDLVVRDLRTVRPQLHDSIDPKSLFVRVFDLAHWFFNDLFAPRIKNQDLQRLAAVWKVTPSALEAYVTHLPATRTRMQNALDAARKAKEAVQQSLARGGMGYRAALRYRGIGY</sequence>
<accession>A0AAV5H0M8</accession>
<protein>
    <submittedName>
        <fullName evidence="2">Uncharacterized protein</fullName>
    </submittedName>
</protein>
<proteinExistence type="predicted"/>
<organism evidence="2 3">
    <name type="scientific">Rhodotorula paludigena</name>
    <dbReference type="NCBI Taxonomy" id="86838"/>
    <lineage>
        <taxon>Eukaryota</taxon>
        <taxon>Fungi</taxon>
        <taxon>Dikarya</taxon>
        <taxon>Basidiomycota</taxon>
        <taxon>Pucciniomycotina</taxon>
        <taxon>Microbotryomycetes</taxon>
        <taxon>Sporidiobolales</taxon>
        <taxon>Sporidiobolaceae</taxon>
        <taxon>Rhodotorula</taxon>
    </lineage>
</organism>
<dbReference type="AlphaFoldDB" id="A0AAV5H0M8"/>
<evidence type="ECO:0000313" key="2">
    <source>
        <dbReference type="EMBL" id="GJN94298.1"/>
    </source>
</evidence>
<dbReference type="EMBL" id="BQKY01000017">
    <property type="protein sequence ID" value="GJN94298.1"/>
    <property type="molecule type" value="Genomic_DNA"/>
</dbReference>
<evidence type="ECO:0000313" key="3">
    <source>
        <dbReference type="Proteomes" id="UP001342314"/>
    </source>
</evidence>
<dbReference type="Proteomes" id="UP001342314">
    <property type="component" value="Unassembled WGS sequence"/>
</dbReference>
<reference evidence="2 3" key="1">
    <citation type="submission" date="2021-12" db="EMBL/GenBank/DDBJ databases">
        <title>High titer production of polyol ester of fatty acids by Rhodotorula paludigena BS15 towards product separation-free biomass refinery.</title>
        <authorList>
            <person name="Mano J."/>
            <person name="Ono H."/>
            <person name="Tanaka T."/>
            <person name="Naito K."/>
            <person name="Sushida H."/>
            <person name="Ike M."/>
            <person name="Tokuyasu K."/>
            <person name="Kitaoka M."/>
        </authorList>
    </citation>
    <scope>NUCLEOTIDE SEQUENCE [LARGE SCALE GENOMIC DNA]</scope>
    <source>
        <strain evidence="2 3">BS15</strain>
    </source>
</reference>
<comment type="caution">
    <text evidence="2">The sequence shown here is derived from an EMBL/GenBank/DDBJ whole genome shotgun (WGS) entry which is preliminary data.</text>
</comment>
<gene>
    <name evidence="2" type="ORF">Rhopal_007372-T1</name>
</gene>
<feature type="region of interest" description="Disordered" evidence="1">
    <location>
        <begin position="1"/>
        <end position="27"/>
    </location>
</feature>
<evidence type="ECO:0000256" key="1">
    <source>
        <dbReference type="SAM" id="MobiDB-lite"/>
    </source>
</evidence>
<keyword evidence="3" id="KW-1185">Reference proteome</keyword>